<organism evidence="2 3">
    <name type="scientific">Dyella dinghuensis</name>
    <dbReference type="NCBI Taxonomy" id="1920169"/>
    <lineage>
        <taxon>Bacteria</taxon>
        <taxon>Pseudomonadati</taxon>
        <taxon>Pseudomonadota</taxon>
        <taxon>Gammaproteobacteria</taxon>
        <taxon>Lysobacterales</taxon>
        <taxon>Rhodanobacteraceae</taxon>
        <taxon>Dyella</taxon>
    </lineage>
</organism>
<dbReference type="EMBL" id="RYZR01000005">
    <property type="protein sequence ID" value="RUL64575.1"/>
    <property type="molecule type" value="Genomic_DNA"/>
</dbReference>
<dbReference type="OrthoDB" id="5950779at2"/>
<dbReference type="Proteomes" id="UP000267077">
    <property type="component" value="Unassembled WGS sequence"/>
</dbReference>
<evidence type="ECO:0000313" key="3">
    <source>
        <dbReference type="Proteomes" id="UP000267077"/>
    </source>
</evidence>
<comment type="caution">
    <text evidence="2">The sequence shown here is derived from an EMBL/GenBank/DDBJ whole genome shotgun (WGS) entry which is preliminary data.</text>
</comment>
<dbReference type="AlphaFoldDB" id="A0A432LUA0"/>
<reference evidence="2 3" key="1">
    <citation type="submission" date="2018-12" db="EMBL/GenBank/DDBJ databases">
        <title>Dyella dinghuensis sp. nov. DHOA06 and Dyella choica sp. nov. 4M-K27, isolated from forest soil.</title>
        <authorList>
            <person name="Qiu L.-H."/>
            <person name="Gao Z.-H."/>
        </authorList>
    </citation>
    <scope>NUCLEOTIDE SEQUENCE [LARGE SCALE GENOMIC DNA]</scope>
    <source>
        <strain evidence="2 3">DHOA06</strain>
    </source>
</reference>
<dbReference type="RefSeq" id="WP_126673854.1">
    <property type="nucleotide sequence ID" value="NZ_RYZR01000005.1"/>
</dbReference>
<gene>
    <name evidence="2" type="ORF">EKH79_08755</name>
</gene>
<proteinExistence type="predicted"/>
<accession>A0A432LUA0</accession>
<keyword evidence="3" id="KW-1185">Reference proteome</keyword>
<keyword evidence="1" id="KW-0732">Signal</keyword>
<sequence>MRMRWVVALLMFVANVSMAAQPSNNVVDAHGVVDGNVPGWAIHTVSPGGWTKDCCTYASAIGVNYVLYQGDWTGKPDRVIVLNVWPSKLPSLDVELQDDRKHYLQVDPAGTVAAYPVKNPSMACQGVMYTGSDHVNDVVVFCDPGKAAGIRYSWSMTVGQGDPQSQAALDAFKQVVEHSTYAKFVPAPGSTSKAATH</sequence>
<feature type="chain" id="PRO_5019319899" evidence="1">
    <location>
        <begin position="20"/>
        <end position="197"/>
    </location>
</feature>
<evidence type="ECO:0000313" key="2">
    <source>
        <dbReference type="EMBL" id="RUL64575.1"/>
    </source>
</evidence>
<name>A0A432LUA0_9GAMM</name>
<feature type="signal peptide" evidence="1">
    <location>
        <begin position="1"/>
        <end position="19"/>
    </location>
</feature>
<evidence type="ECO:0000256" key="1">
    <source>
        <dbReference type="SAM" id="SignalP"/>
    </source>
</evidence>
<protein>
    <submittedName>
        <fullName evidence="2">Uncharacterized protein</fullName>
    </submittedName>
</protein>